<reference evidence="1 2" key="1">
    <citation type="submission" date="2021-01" db="EMBL/GenBank/DDBJ databases">
        <title>Whole genome shotgun sequence of Plantactinospora endophytica NBRC 110450.</title>
        <authorList>
            <person name="Komaki H."/>
            <person name="Tamura T."/>
        </authorList>
    </citation>
    <scope>NUCLEOTIDE SEQUENCE [LARGE SCALE GENOMIC DNA]</scope>
    <source>
        <strain evidence="1 2">NBRC 110450</strain>
    </source>
</reference>
<proteinExistence type="predicted"/>
<keyword evidence="2" id="KW-1185">Reference proteome</keyword>
<dbReference type="Proteomes" id="UP000646749">
    <property type="component" value="Unassembled WGS sequence"/>
</dbReference>
<comment type="caution">
    <text evidence="1">The sequence shown here is derived from an EMBL/GenBank/DDBJ whole genome shotgun (WGS) entry which is preliminary data.</text>
</comment>
<evidence type="ECO:0000313" key="1">
    <source>
        <dbReference type="EMBL" id="GIG85907.1"/>
    </source>
</evidence>
<gene>
    <name evidence="1" type="ORF">Pen02_08430</name>
</gene>
<protein>
    <submittedName>
        <fullName evidence="1">Uncharacterized protein</fullName>
    </submittedName>
</protein>
<name>A0ABQ4DUY0_9ACTN</name>
<organism evidence="1 2">
    <name type="scientific">Plantactinospora endophytica</name>
    <dbReference type="NCBI Taxonomy" id="673535"/>
    <lineage>
        <taxon>Bacteria</taxon>
        <taxon>Bacillati</taxon>
        <taxon>Actinomycetota</taxon>
        <taxon>Actinomycetes</taxon>
        <taxon>Micromonosporales</taxon>
        <taxon>Micromonosporaceae</taxon>
        <taxon>Plantactinospora</taxon>
    </lineage>
</organism>
<dbReference type="EMBL" id="BONW01000002">
    <property type="protein sequence ID" value="GIG85907.1"/>
    <property type="molecule type" value="Genomic_DNA"/>
</dbReference>
<accession>A0ABQ4DUY0</accession>
<sequence>MPLALCEPTPTAGAVFYRTTTMRDKGSQQRWGKLCATIHPERWQIGAGKYAVLKSEQRRCDRLFW</sequence>
<evidence type="ECO:0000313" key="2">
    <source>
        <dbReference type="Proteomes" id="UP000646749"/>
    </source>
</evidence>